<organism evidence="2 3">
    <name type="scientific">Pseudolactococcus insecticola</name>
    <dbReference type="NCBI Taxonomy" id="2709158"/>
    <lineage>
        <taxon>Bacteria</taxon>
        <taxon>Bacillati</taxon>
        <taxon>Bacillota</taxon>
        <taxon>Bacilli</taxon>
        <taxon>Lactobacillales</taxon>
        <taxon>Streptococcaceae</taxon>
        <taxon>Pseudolactococcus</taxon>
    </lineage>
</organism>
<dbReference type="InterPro" id="IPR007159">
    <property type="entry name" value="SpoVT-AbrB_dom"/>
</dbReference>
<dbReference type="PANTHER" id="PTHR40516:SF1">
    <property type="entry name" value="ANTITOXIN CHPS-RELATED"/>
    <property type="match status" value="1"/>
</dbReference>
<dbReference type="PANTHER" id="PTHR40516">
    <property type="entry name" value="ANTITOXIN CHPS-RELATED"/>
    <property type="match status" value="1"/>
</dbReference>
<protein>
    <submittedName>
        <fullName evidence="2">Cell division protein FtsW</fullName>
    </submittedName>
</protein>
<dbReference type="Gene3D" id="2.10.260.10">
    <property type="match status" value="1"/>
</dbReference>
<dbReference type="GO" id="GO:0003677">
    <property type="term" value="F:DNA binding"/>
    <property type="evidence" value="ECO:0007669"/>
    <property type="project" value="InterPro"/>
</dbReference>
<keyword evidence="2" id="KW-0132">Cell division</keyword>
<reference evidence="2 3" key="1">
    <citation type="submission" date="2020-02" db="EMBL/GenBank/DDBJ databases">
        <title>Draft genome sequence of Lactococcus sp. Hs20B0-1.</title>
        <authorList>
            <person name="Noda S."/>
            <person name="Yuki M."/>
            <person name="Ohkuma M."/>
        </authorList>
    </citation>
    <scope>NUCLEOTIDE SEQUENCE [LARGE SCALE GENOMIC DNA]</scope>
    <source>
        <strain evidence="2 3">Hs20B0-1</strain>
    </source>
</reference>
<accession>A0A6A0BBU1</accession>
<dbReference type="RefSeq" id="WP_172357646.1">
    <property type="nucleotide sequence ID" value="NZ_BLLH01000011.1"/>
</dbReference>
<evidence type="ECO:0000313" key="2">
    <source>
        <dbReference type="EMBL" id="GFH41297.1"/>
    </source>
</evidence>
<dbReference type="AlphaFoldDB" id="A0A6A0BBU1"/>
<comment type="caution">
    <text evidence="2">The sequence shown here is derived from an EMBL/GenBank/DDBJ whole genome shotgun (WGS) entry which is preliminary data.</text>
</comment>
<evidence type="ECO:0000313" key="3">
    <source>
        <dbReference type="Proteomes" id="UP000475928"/>
    </source>
</evidence>
<dbReference type="InterPro" id="IPR037914">
    <property type="entry name" value="SpoVT-AbrB_sf"/>
</dbReference>
<dbReference type="Pfam" id="PF04014">
    <property type="entry name" value="MazE_antitoxin"/>
    <property type="match status" value="1"/>
</dbReference>
<dbReference type="EMBL" id="BLLH01000011">
    <property type="protein sequence ID" value="GFH41297.1"/>
    <property type="molecule type" value="Genomic_DNA"/>
</dbReference>
<dbReference type="SUPFAM" id="SSF89447">
    <property type="entry name" value="AbrB/MazE/MraZ-like"/>
    <property type="match status" value="1"/>
</dbReference>
<dbReference type="InterPro" id="IPR039052">
    <property type="entry name" value="Antitox_PemI-like"/>
</dbReference>
<gene>
    <name evidence="2" type="ORF">Hs20B_16950</name>
</gene>
<sequence>MTTVTLNKWGNSTGIRIPKTILDTLEFKQGEQLDMNVSGNEVILKKHVKQSQVTIEELFHEYNGDIFQAQPFVFEQTGNEKW</sequence>
<dbReference type="GO" id="GO:0051301">
    <property type="term" value="P:cell division"/>
    <property type="evidence" value="ECO:0007669"/>
    <property type="project" value="UniProtKB-KW"/>
</dbReference>
<dbReference type="GO" id="GO:0097351">
    <property type="term" value="F:toxin sequestering activity"/>
    <property type="evidence" value="ECO:0007669"/>
    <property type="project" value="InterPro"/>
</dbReference>
<evidence type="ECO:0000259" key="1">
    <source>
        <dbReference type="SMART" id="SM00966"/>
    </source>
</evidence>
<dbReference type="SMART" id="SM00966">
    <property type="entry name" value="SpoVT_AbrB"/>
    <property type="match status" value="1"/>
</dbReference>
<keyword evidence="3" id="KW-1185">Reference proteome</keyword>
<name>A0A6A0BBU1_9LACT</name>
<feature type="domain" description="SpoVT-AbrB" evidence="1">
    <location>
        <begin position="7"/>
        <end position="52"/>
    </location>
</feature>
<dbReference type="Proteomes" id="UP000475928">
    <property type="component" value="Unassembled WGS sequence"/>
</dbReference>
<proteinExistence type="predicted"/>
<keyword evidence="2" id="KW-0131">Cell cycle</keyword>